<keyword evidence="1" id="KW-0489">Methyltransferase</keyword>
<evidence type="ECO:0000313" key="5">
    <source>
        <dbReference type="EMBL" id="GMI70210.1"/>
    </source>
</evidence>
<dbReference type="InterPro" id="IPR042086">
    <property type="entry name" value="MeTrfase_capping"/>
</dbReference>
<accession>A0A9W7H6E9</accession>
<evidence type="ECO:0000256" key="1">
    <source>
        <dbReference type="ARBA" id="ARBA00022603"/>
    </source>
</evidence>
<evidence type="ECO:0000313" key="6">
    <source>
        <dbReference type="Proteomes" id="UP001165190"/>
    </source>
</evidence>
<keyword evidence="3" id="KW-0479">Metal-binding</keyword>
<evidence type="ECO:0000256" key="3">
    <source>
        <dbReference type="ARBA" id="ARBA00022723"/>
    </source>
</evidence>
<dbReference type="GO" id="GO:0008168">
    <property type="term" value="F:methyltransferase activity"/>
    <property type="evidence" value="ECO:0007669"/>
    <property type="project" value="UniProtKB-KW"/>
</dbReference>
<evidence type="ECO:0000256" key="4">
    <source>
        <dbReference type="ARBA" id="ARBA00022842"/>
    </source>
</evidence>
<dbReference type="Proteomes" id="UP001165190">
    <property type="component" value="Unassembled WGS sequence"/>
</dbReference>
<reference evidence="5" key="1">
    <citation type="submission" date="2023-05" db="EMBL/GenBank/DDBJ databases">
        <title>Genome and transcriptome analyses reveal genes involved in the formation of fine ridges on petal epidermal cells in Hibiscus trionum.</title>
        <authorList>
            <person name="Koshimizu S."/>
            <person name="Masuda S."/>
            <person name="Ishii T."/>
            <person name="Shirasu K."/>
            <person name="Hoshino A."/>
            <person name="Arita M."/>
        </authorList>
    </citation>
    <scope>NUCLEOTIDE SEQUENCE</scope>
    <source>
        <strain evidence="5">Hamamatsu line</strain>
    </source>
</reference>
<evidence type="ECO:0000256" key="2">
    <source>
        <dbReference type="ARBA" id="ARBA00022679"/>
    </source>
</evidence>
<organism evidence="5 6">
    <name type="scientific">Hibiscus trionum</name>
    <name type="common">Flower of an hour</name>
    <dbReference type="NCBI Taxonomy" id="183268"/>
    <lineage>
        <taxon>Eukaryota</taxon>
        <taxon>Viridiplantae</taxon>
        <taxon>Streptophyta</taxon>
        <taxon>Embryophyta</taxon>
        <taxon>Tracheophyta</taxon>
        <taxon>Spermatophyta</taxon>
        <taxon>Magnoliopsida</taxon>
        <taxon>eudicotyledons</taxon>
        <taxon>Gunneridae</taxon>
        <taxon>Pentapetalae</taxon>
        <taxon>rosids</taxon>
        <taxon>malvids</taxon>
        <taxon>Malvales</taxon>
        <taxon>Malvaceae</taxon>
        <taxon>Malvoideae</taxon>
        <taxon>Hibiscus</taxon>
    </lineage>
</organism>
<protein>
    <submittedName>
        <fullName evidence="5">Uncharacterized protein</fullName>
    </submittedName>
</protein>
<dbReference type="Pfam" id="PF03492">
    <property type="entry name" value="Methyltransf_7"/>
    <property type="match status" value="1"/>
</dbReference>
<sequence>MSRSSPPNVFQAYANQFQNDFTNFLNLRSKETVPQGCMVLTCVGRINPNHSMEDYGWEELAESLLDLVAQGVVKEADVDSFNLPFLQVFVANDYEEEQLIRNQHSGSDICVEMGKDIANGVRAISEPMLCSHFGDAIIDMLLTRYAARLADGLSKSELDKVITIVVSLTKK</sequence>
<dbReference type="InterPro" id="IPR029063">
    <property type="entry name" value="SAM-dependent_MTases_sf"/>
</dbReference>
<dbReference type="OrthoDB" id="1523883at2759"/>
<proteinExistence type="predicted"/>
<dbReference type="AlphaFoldDB" id="A0A9W7H6E9"/>
<dbReference type="InterPro" id="IPR005299">
    <property type="entry name" value="MeTrfase_7"/>
</dbReference>
<dbReference type="PANTHER" id="PTHR31009">
    <property type="entry name" value="S-ADENOSYL-L-METHIONINE:CARBOXYL METHYLTRANSFERASE FAMILY PROTEIN"/>
    <property type="match status" value="1"/>
</dbReference>
<dbReference type="Gene3D" id="1.10.1200.270">
    <property type="entry name" value="Methyltransferase, alpha-helical capping domain"/>
    <property type="match status" value="1"/>
</dbReference>
<keyword evidence="2" id="KW-0808">Transferase</keyword>
<comment type="caution">
    <text evidence="5">The sequence shown here is derived from an EMBL/GenBank/DDBJ whole genome shotgun (WGS) entry which is preliminary data.</text>
</comment>
<name>A0A9W7H6E9_HIBTR</name>
<dbReference type="SUPFAM" id="SSF53335">
    <property type="entry name" value="S-adenosyl-L-methionine-dependent methyltransferases"/>
    <property type="match status" value="1"/>
</dbReference>
<gene>
    <name evidence="5" type="ORF">HRI_000690300</name>
</gene>
<keyword evidence="4" id="KW-0460">Magnesium</keyword>
<dbReference type="GO" id="GO:0032259">
    <property type="term" value="P:methylation"/>
    <property type="evidence" value="ECO:0007669"/>
    <property type="project" value="UniProtKB-KW"/>
</dbReference>
<keyword evidence="6" id="KW-1185">Reference proteome</keyword>
<dbReference type="GO" id="GO:0046872">
    <property type="term" value="F:metal ion binding"/>
    <property type="evidence" value="ECO:0007669"/>
    <property type="project" value="UniProtKB-KW"/>
</dbReference>
<dbReference type="EMBL" id="BSYR01000008">
    <property type="protein sequence ID" value="GMI70210.1"/>
    <property type="molecule type" value="Genomic_DNA"/>
</dbReference>